<dbReference type="EMBL" id="JAGYPE020000096">
    <property type="protein sequence ID" value="MCH6269388.1"/>
    <property type="molecule type" value="Genomic_DNA"/>
</dbReference>
<dbReference type="SUPFAM" id="SSF53383">
    <property type="entry name" value="PLP-dependent transferases"/>
    <property type="match status" value="1"/>
</dbReference>
<name>A0A942YAE4_9BACI</name>
<sequence>MSIFNERINRRNTSSVKWEATKQLFGEEDLWPMWVADMDFKPPQAVITAIKERVEHGIFGYTFVPPSTSKAIAEWLFKRHQWSIEPNWLLYCGGVVQAISTAIQTFTEEGDQVLLQSPVYTPFFDMIEKNNRKIINAPLILDEDRYRIDFTAFENALKQGCKLFLLCSPHNPGGRVWTKEELEKMADLCLKYNCLILSDEIHSDLVYKKHKHIPIASLNEEIAEKVITFIAPSKTFNLAGLHASAVVIKNETLRTQFQETMRRQGSFSLNTFGITGMEAAYLEGEAWLEDLLDYLQSNKDFAISFLKEHLPEITCIDSEGTYLLWLDCRKLGLSDKELRQRLLQKGKLALEPGPKYGPGGEGFVRMNIACPMDDLIEGLKRLKIAFDK</sequence>
<evidence type="ECO:0000313" key="9">
    <source>
        <dbReference type="Proteomes" id="UP000677265"/>
    </source>
</evidence>
<dbReference type="Proteomes" id="UP000677265">
    <property type="component" value="Unassembled WGS sequence"/>
</dbReference>
<evidence type="ECO:0000256" key="1">
    <source>
        <dbReference type="ARBA" id="ARBA00001933"/>
    </source>
</evidence>
<feature type="domain" description="Aminotransferase class I/classII large" evidence="6">
    <location>
        <begin position="37"/>
        <end position="380"/>
    </location>
</feature>
<keyword evidence="9" id="KW-1185">Reference proteome</keyword>
<dbReference type="AlphaFoldDB" id="A0A942YAE4"/>
<gene>
    <name evidence="8" type="ORF">KHB02_028045</name>
    <name evidence="7" type="ORF">KHB02_24145</name>
</gene>
<dbReference type="InterPro" id="IPR015421">
    <property type="entry name" value="PyrdxlP-dep_Trfase_major"/>
</dbReference>
<dbReference type="PANTHER" id="PTHR43525:SF1">
    <property type="entry name" value="PROTEIN MALY"/>
    <property type="match status" value="1"/>
</dbReference>
<comment type="similarity">
    <text evidence="5">Belongs to the class-II pyridoxal-phosphate-dependent aminotransferase family. MalY/PatB cystathionine beta-lyase subfamily.</text>
</comment>
<keyword evidence="3" id="KW-0663">Pyridoxal phosphate</keyword>
<evidence type="ECO:0000313" key="7">
    <source>
        <dbReference type="EMBL" id="MBS4184492.1"/>
    </source>
</evidence>
<protein>
    <recommendedName>
        <fullName evidence="2">cysteine-S-conjugate beta-lyase</fullName>
        <ecNumber evidence="2">4.4.1.13</ecNumber>
    </recommendedName>
</protein>
<dbReference type="CDD" id="cd00609">
    <property type="entry name" value="AAT_like"/>
    <property type="match status" value="1"/>
</dbReference>
<dbReference type="InterPro" id="IPR015424">
    <property type="entry name" value="PyrdxlP-dep_Trfase"/>
</dbReference>
<keyword evidence="4 7" id="KW-0456">Lyase</keyword>
<accession>A0A942YAE4</accession>
<dbReference type="GO" id="GO:0030170">
    <property type="term" value="F:pyridoxal phosphate binding"/>
    <property type="evidence" value="ECO:0007669"/>
    <property type="project" value="InterPro"/>
</dbReference>
<dbReference type="InterPro" id="IPR004839">
    <property type="entry name" value="Aminotransferase_I/II_large"/>
</dbReference>
<evidence type="ECO:0000256" key="4">
    <source>
        <dbReference type="ARBA" id="ARBA00023239"/>
    </source>
</evidence>
<evidence type="ECO:0000313" key="8">
    <source>
        <dbReference type="EMBL" id="MCH6269388.1"/>
    </source>
</evidence>
<dbReference type="EC" id="4.4.1.13" evidence="2"/>
<organism evidence="7">
    <name type="scientific">Neobacillus citreus</name>
    <dbReference type="NCBI Taxonomy" id="2833578"/>
    <lineage>
        <taxon>Bacteria</taxon>
        <taxon>Bacillati</taxon>
        <taxon>Bacillota</taxon>
        <taxon>Bacilli</taxon>
        <taxon>Bacillales</taxon>
        <taxon>Bacillaceae</taxon>
        <taxon>Neobacillus</taxon>
    </lineage>
</organism>
<dbReference type="Pfam" id="PF00155">
    <property type="entry name" value="Aminotran_1_2"/>
    <property type="match status" value="1"/>
</dbReference>
<dbReference type="InterPro" id="IPR051798">
    <property type="entry name" value="Class-II_PLP-Dep_Aminotrans"/>
</dbReference>
<dbReference type="NCBIfam" id="TIGR04350">
    <property type="entry name" value="C_S_lyase_PatB"/>
    <property type="match status" value="1"/>
</dbReference>
<dbReference type="Gene3D" id="3.40.640.10">
    <property type="entry name" value="Type I PLP-dependent aspartate aminotransferase-like (Major domain)"/>
    <property type="match status" value="1"/>
</dbReference>
<dbReference type="PANTHER" id="PTHR43525">
    <property type="entry name" value="PROTEIN MALY"/>
    <property type="match status" value="1"/>
</dbReference>
<evidence type="ECO:0000256" key="3">
    <source>
        <dbReference type="ARBA" id="ARBA00022898"/>
    </source>
</evidence>
<dbReference type="RefSeq" id="WP_213144366.1">
    <property type="nucleotide sequence ID" value="NZ_JAGYPE020000096.1"/>
</dbReference>
<proteinExistence type="inferred from homology"/>
<dbReference type="InterPro" id="IPR027619">
    <property type="entry name" value="C-S_lyase_PatB-like"/>
</dbReference>
<comment type="caution">
    <text evidence="7">The sequence shown here is derived from an EMBL/GenBank/DDBJ whole genome shotgun (WGS) entry which is preliminary data.</text>
</comment>
<reference evidence="7" key="1">
    <citation type="submission" date="2021-05" db="EMBL/GenBank/DDBJ databases">
        <title>Novel Bacillus species.</title>
        <authorList>
            <person name="Liu G."/>
        </authorList>
    </citation>
    <scope>NUCLEOTIDE SEQUENCE</scope>
    <source>
        <strain evidence="7 9">FJAT-50051</strain>
    </source>
</reference>
<comment type="cofactor">
    <cofactor evidence="1">
        <name>pyridoxal 5'-phosphate</name>
        <dbReference type="ChEBI" id="CHEBI:597326"/>
    </cofactor>
</comment>
<evidence type="ECO:0000256" key="2">
    <source>
        <dbReference type="ARBA" id="ARBA00012224"/>
    </source>
</evidence>
<evidence type="ECO:0000259" key="6">
    <source>
        <dbReference type="Pfam" id="PF00155"/>
    </source>
</evidence>
<dbReference type="Gene3D" id="3.90.1150.10">
    <property type="entry name" value="Aspartate Aminotransferase, domain 1"/>
    <property type="match status" value="1"/>
</dbReference>
<evidence type="ECO:0000256" key="5">
    <source>
        <dbReference type="ARBA" id="ARBA00037974"/>
    </source>
</evidence>
<dbReference type="GO" id="GO:0047804">
    <property type="term" value="F:cysteine-S-conjugate beta-lyase activity"/>
    <property type="evidence" value="ECO:0007669"/>
    <property type="project" value="UniProtKB-EC"/>
</dbReference>
<dbReference type="EMBL" id="JAGYPE010000004">
    <property type="protein sequence ID" value="MBS4184492.1"/>
    <property type="molecule type" value="Genomic_DNA"/>
</dbReference>
<dbReference type="InterPro" id="IPR015422">
    <property type="entry name" value="PyrdxlP-dep_Trfase_small"/>
</dbReference>